<name>W1PQD2_AMBTC</name>
<sequence>MGYFARVCVDVDLSADRVEEILIEREQVGSKDIYLFKQVMIYEKPTERCGYCTKYGHMIAGCLKRKDDEGKKTKIIIKDLVEGNLAAADVAAQNAHNVDCNIVGENSVAAANNEVYGMNKKGIVDGTAVSMLAS</sequence>
<reference evidence="2" key="1">
    <citation type="journal article" date="2013" name="Science">
        <title>The Amborella genome and the evolution of flowering plants.</title>
        <authorList>
            <consortium name="Amborella Genome Project"/>
        </authorList>
    </citation>
    <scope>NUCLEOTIDE SEQUENCE [LARGE SCALE GENOMIC DNA]</scope>
</reference>
<proteinExistence type="predicted"/>
<keyword evidence="2" id="KW-1185">Reference proteome</keyword>
<dbReference type="Gramene" id="ERN12232">
    <property type="protein sequence ID" value="ERN12232"/>
    <property type="gene ID" value="AMTR_s00034p00211880"/>
</dbReference>
<dbReference type="EMBL" id="KI392616">
    <property type="protein sequence ID" value="ERN12232.1"/>
    <property type="molecule type" value="Genomic_DNA"/>
</dbReference>
<protein>
    <recommendedName>
        <fullName evidence="3">Zinc knuckle CX2CX4HX4C domain-containing protein</fullName>
    </recommendedName>
</protein>
<organism evidence="1 2">
    <name type="scientific">Amborella trichopoda</name>
    <dbReference type="NCBI Taxonomy" id="13333"/>
    <lineage>
        <taxon>Eukaryota</taxon>
        <taxon>Viridiplantae</taxon>
        <taxon>Streptophyta</taxon>
        <taxon>Embryophyta</taxon>
        <taxon>Tracheophyta</taxon>
        <taxon>Spermatophyta</taxon>
        <taxon>Magnoliopsida</taxon>
        <taxon>Amborellales</taxon>
        <taxon>Amborellaceae</taxon>
        <taxon>Amborella</taxon>
    </lineage>
</organism>
<evidence type="ECO:0000313" key="1">
    <source>
        <dbReference type="EMBL" id="ERN12232.1"/>
    </source>
</evidence>
<dbReference type="HOGENOM" id="CLU_1899025_0_0_1"/>
<gene>
    <name evidence="1" type="ORF">AMTR_s00034p00211880</name>
</gene>
<accession>W1PQD2</accession>
<dbReference type="Proteomes" id="UP000017836">
    <property type="component" value="Unassembled WGS sequence"/>
</dbReference>
<evidence type="ECO:0000313" key="2">
    <source>
        <dbReference type="Proteomes" id="UP000017836"/>
    </source>
</evidence>
<evidence type="ECO:0008006" key="3">
    <source>
        <dbReference type="Google" id="ProtNLM"/>
    </source>
</evidence>
<dbReference type="AlphaFoldDB" id="W1PQD2"/>